<dbReference type="Pfam" id="PF00645">
    <property type="entry name" value="zf-PARP"/>
    <property type="match status" value="1"/>
</dbReference>
<evidence type="ECO:0000256" key="6">
    <source>
        <dbReference type="SAM" id="MobiDB-lite"/>
    </source>
</evidence>
<feature type="compositionally biased region" description="Acidic residues" evidence="6">
    <location>
        <begin position="281"/>
        <end position="293"/>
    </location>
</feature>
<dbReference type="Gene3D" id="3.30.1740.10">
    <property type="entry name" value="Zinc finger, PARP-type"/>
    <property type="match status" value="1"/>
</dbReference>
<keyword evidence="3" id="KW-0863">Zinc-finger</keyword>
<dbReference type="PROSITE" id="PS50064">
    <property type="entry name" value="ZF_PARP_2"/>
    <property type="match status" value="1"/>
</dbReference>
<sequence length="341" mass="37062">MPQYRVEKSKNSRAGCKDNVCKSNQVKILKDELRFGTWVDIQGNGSWSWKHWGCVSGAQLVSVQEVCDKGDGEYDFDIIEGYDELSESELQEKVARCVKQGHIDAQDFKGDPEKNVPGEKGIHLTATQKAKLATKESASDDASAPKKQLAKRGRKKAAADEDEDGEPVAKKAKPAKTAKTSSKDANERPAPSRPSRAKAVAKKPVKDDESADSEAAATDEEEAAAKPSRRAIGKAKEGVDRTNKAKAPAPKKRADKEADKPKEPDNKSRRASRAATKASVDDEDGMDEDGEEHEDNKAQPAEPVVETKSKRGRKAKEPAAAPQAEASSEKGRPRRGRPRKA</sequence>
<protein>
    <recommendedName>
        <fullName evidence="7">PARP-type domain-containing protein</fullName>
    </recommendedName>
</protein>
<keyword evidence="5" id="KW-0539">Nucleus</keyword>
<evidence type="ECO:0000313" key="9">
    <source>
        <dbReference type="Proteomes" id="UP000224854"/>
    </source>
</evidence>
<dbReference type="GO" id="GO:0003677">
    <property type="term" value="F:DNA binding"/>
    <property type="evidence" value="ECO:0007669"/>
    <property type="project" value="InterPro"/>
</dbReference>
<reference evidence="8 9" key="1">
    <citation type="submission" date="2017-06" db="EMBL/GenBank/DDBJ databases">
        <title>Ant-infecting Ophiocordyceps genomes reveal a high diversity of potential behavioral manipulation genes and a possible major role for enterotoxins.</title>
        <authorList>
            <person name="De Bekker C."/>
            <person name="Evans H.C."/>
            <person name="Brachmann A."/>
            <person name="Hughes D.P."/>
        </authorList>
    </citation>
    <scope>NUCLEOTIDE SEQUENCE [LARGE SCALE GENOMIC DNA]</scope>
    <source>
        <strain evidence="8 9">1348a</strain>
    </source>
</reference>
<dbReference type="GO" id="GO:0005634">
    <property type="term" value="C:nucleus"/>
    <property type="evidence" value="ECO:0007669"/>
    <property type="project" value="UniProtKB-SubCell"/>
</dbReference>
<dbReference type="InterPro" id="IPR036957">
    <property type="entry name" value="Znf_PARP_sf"/>
</dbReference>
<dbReference type="EMBL" id="NJEU01001937">
    <property type="protein sequence ID" value="PHH59165.1"/>
    <property type="molecule type" value="Genomic_DNA"/>
</dbReference>
<evidence type="ECO:0000256" key="2">
    <source>
        <dbReference type="ARBA" id="ARBA00022723"/>
    </source>
</evidence>
<comment type="caution">
    <text evidence="8">The sequence shown here is derived from an EMBL/GenBank/DDBJ whole genome shotgun (WGS) entry which is preliminary data.</text>
</comment>
<evidence type="ECO:0000313" key="8">
    <source>
        <dbReference type="EMBL" id="PHH59165.1"/>
    </source>
</evidence>
<feature type="compositionally biased region" description="Acidic residues" evidence="6">
    <location>
        <begin position="209"/>
        <end position="222"/>
    </location>
</feature>
<name>A0A2C5XPG8_9HYPO</name>
<proteinExistence type="predicted"/>
<dbReference type="OrthoDB" id="429950at2759"/>
<feature type="domain" description="PARP-type" evidence="7">
    <location>
        <begin position="4"/>
        <end position="92"/>
    </location>
</feature>
<keyword evidence="9" id="KW-1185">Reference proteome</keyword>
<keyword evidence="2" id="KW-0479">Metal-binding</keyword>
<dbReference type="AlphaFoldDB" id="A0A2C5XPG8"/>
<feature type="region of interest" description="Disordered" evidence="6">
    <location>
        <begin position="128"/>
        <end position="341"/>
    </location>
</feature>
<dbReference type="SUPFAM" id="SSF57716">
    <property type="entry name" value="Glucocorticoid receptor-like (DNA-binding domain)"/>
    <property type="match status" value="1"/>
</dbReference>
<evidence type="ECO:0000259" key="7">
    <source>
        <dbReference type="PROSITE" id="PS50064"/>
    </source>
</evidence>
<dbReference type="InterPro" id="IPR001510">
    <property type="entry name" value="Znf_PARP"/>
</dbReference>
<gene>
    <name evidence="8" type="ORF">CDD82_2535</name>
</gene>
<evidence type="ECO:0000256" key="3">
    <source>
        <dbReference type="ARBA" id="ARBA00022771"/>
    </source>
</evidence>
<feature type="compositionally biased region" description="Basic and acidic residues" evidence="6">
    <location>
        <begin position="234"/>
        <end position="243"/>
    </location>
</feature>
<keyword evidence="4" id="KW-0862">Zinc</keyword>
<accession>A0A2C5XPG8</accession>
<feature type="compositionally biased region" description="Basic residues" evidence="6">
    <location>
        <begin position="332"/>
        <end position="341"/>
    </location>
</feature>
<evidence type="ECO:0000256" key="1">
    <source>
        <dbReference type="ARBA" id="ARBA00004123"/>
    </source>
</evidence>
<organism evidence="8 9">
    <name type="scientific">Ophiocordyceps australis</name>
    <dbReference type="NCBI Taxonomy" id="1399860"/>
    <lineage>
        <taxon>Eukaryota</taxon>
        <taxon>Fungi</taxon>
        <taxon>Dikarya</taxon>
        <taxon>Ascomycota</taxon>
        <taxon>Pezizomycotina</taxon>
        <taxon>Sordariomycetes</taxon>
        <taxon>Hypocreomycetidae</taxon>
        <taxon>Hypocreales</taxon>
        <taxon>Ophiocordycipitaceae</taxon>
        <taxon>Ophiocordyceps</taxon>
    </lineage>
</organism>
<evidence type="ECO:0000256" key="4">
    <source>
        <dbReference type="ARBA" id="ARBA00022833"/>
    </source>
</evidence>
<comment type="subcellular location">
    <subcellularLocation>
        <location evidence="1">Nucleus</location>
    </subcellularLocation>
</comment>
<dbReference type="Proteomes" id="UP000224854">
    <property type="component" value="Unassembled WGS sequence"/>
</dbReference>
<evidence type="ECO:0000256" key="5">
    <source>
        <dbReference type="ARBA" id="ARBA00023242"/>
    </source>
</evidence>
<feature type="compositionally biased region" description="Basic and acidic residues" evidence="6">
    <location>
        <begin position="252"/>
        <end position="268"/>
    </location>
</feature>
<dbReference type="GO" id="GO:0008270">
    <property type="term" value="F:zinc ion binding"/>
    <property type="evidence" value="ECO:0007669"/>
    <property type="project" value="UniProtKB-KW"/>
</dbReference>
<dbReference type="SMART" id="SM01336">
    <property type="entry name" value="zf-PARP"/>
    <property type="match status" value="1"/>
</dbReference>